<accession>A0A382A5E6</accession>
<name>A0A382A5E6_9ZZZZ</name>
<feature type="region of interest" description="Disordered" evidence="1">
    <location>
        <begin position="1"/>
        <end position="22"/>
    </location>
</feature>
<evidence type="ECO:0000313" key="2">
    <source>
        <dbReference type="EMBL" id="SVA96765.1"/>
    </source>
</evidence>
<dbReference type="AlphaFoldDB" id="A0A382A5E6"/>
<gene>
    <name evidence="2" type="ORF">METZ01_LOCUS149619</name>
</gene>
<evidence type="ECO:0000256" key="1">
    <source>
        <dbReference type="SAM" id="MobiDB-lite"/>
    </source>
</evidence>
<organism evidence="2">
    <name type="scientific">marine metagenome</name>
    <dbReference type="NCBI Taxonomy" id="408172"/>
    <lineage>
        <taxon>unclassified sequences</taxon>
        <taxon>metagenomes</taxon>
        <taxon>ecological metagenomes</taxon>
    </lineage>
</organism>
<proteinExistence type="predicted"/>
<reference evidence="2" key="1">
    <citation type="submission" date="2018-05" db="EMBL/GenBank/DDBJ databases">
        <authorList>
            <person name="Lanie J.A."/>
            <person name="Ng W.-L."/>
            <person name="Kazmierczak K.M."/>
            <person name="Andrzejewski T.M."/>
            <person name="Davidsen T.M."/>
            <person name="Wayne K.J."/>
            <person name="Tettelin H."/>
            <person name="Glass J.I."/>
            <person name="Rusch D."/>
            <person name="Podicherti R."/>
            <person name="Tsui H.-C.T."/>
            <person name="Winkler M.E."/>
        </authorList>
    </citation>
    <scope>NUCLEOTIDE SEQUENCE</scope>
</reference>
<sequence>MLTSAICELERSKTSSQADQEQ</sequence>
<dbReference type="EMBL" id="UINC01023987">
    <property type="protein sequence ID" value="SVA96765.1"/>
    <property type="molecule type" value="Genomic_DNA"/>
</dbReference>
<protein>
    <submittedName>
        <fullName evidence="2">Uncharacterized protein</fullName>
    </submittedName>
</protein>